<dbReference type="RefSeq" id="WP_146564786.1">
    <property type="nucleotide sequence ID" value="NZ_SIHJ01000001.1"/>
</dbReference>
<evidence type="ECO:0000259" key="1">
    <source>
        <dbReference type="PROSITE" id="PS51462"/>
    </source>
</evidence>
<reference evidence="2 3" key="1">
    <citation type="submission" date="2019-02" db="EMBL/GenBank/DDBJ databases">
        <title>Deep-cultivation of Planctomycetes and their phenomic and genomic characterization uncovers novel biology.</title>
        <authorList>
            <person name="Wiegand S."/>
            <person name="Jogler M."/>
            <person name="Boedeker C."/>
            <person name="Pinto D."/>
            <person name="Vollmers J."/>
            <person name="Rivas-Marin E."/>
            <person name="Kohn T."/>
            <person name="Peeters S.H."/>
            <person name="Heuer A."/>
            <person name="Rast P."/>
            <person name="Oberbeckmann S."/>
            <person name="Bunk B."/>
            <person name="Jeske O."/>
            <person name="Meyerdierks A."/>
            <person name="Storesund J.E."/>
            <person name="Kallscheuer N."/>
            <person name="Luecker S."/>
            <person name="Lage O.M."/>
            <person name="Pohl T."/>
            <person name="Merkel B.J."/>
            <person name="Hornburger P."/>
            <person name="Mueller R.-W."/>
            <person name="Bruemmer F."/>
            <person name="Labrenz M."/>
            <person name="Spormann A.M."/>
            <person name="Op Den Camp H."/>
            <person name="Overmann J."/>
            <person name="Amann R."/>
            <person name="Jetten M.S.M."/>
            <person name="Mascher T."/>
            <person name="Medema M.H."/>
            <person name="Devos D.P."/>
            <person name="Kaster A.-K."/>
            <person name="Ovreas L."/>
            <person name="Rohde M."/>
            <person name="Galperin M.Y."/>
            <person name="Jogler C."/>
        </authorList>
    </citation>
    <scope>NUCLEOTIDE SEQUENCE [LARGE SCALE GENOMIC DNA]</scope>
    <source>
        <strain evidence="2 3">KOR34</strain>
    </source>
</reference>
<dbReference type="OrthoDB" id="6398375at2"/>
<proteinExistence type="predicted"/>
<accession>A0A5C5VH64</accession>
<organism evidence="2 3">
    <name type="scientific">Posidoniimonas corsicana</name>
    <dbReference type="NCBI Taxonomy" id="1938618"/>
    <lineage>
        <taxon>Bacteria</taxon>
        <taxon>Pseudomonadati</taxon>
        <taxon>Planctomycetota</taxon>
        <taxon>Planctomycetia</taxon>
        <taxon>Pirellulales</taxon>
        <taxon>Lacipirellulaceae</taxon>
        <taxon>Posidoniimonas</taxon>
    </lineage>
</organism>
<dbReference type="PROSITE" id="PS51462">
    <property type="entry name" value="NUDIX"/>
    <property type="match status" value="1"/>
</dbReference>
<evidence type="ECO:0000313" key="2">
    <source>
        <dbReference type="EMBL" id="TWT37451.1"/>
    </source>
</evidence>
<dbReference type="SUPFAM" id="SSF55811">
    <property type="entry name" value="Nudix"/>
    <property type="match status" value="1"/>
</dbReference>
<gene>
    <name evidence="2" type="ORF">KOR34_24020</name>
</gene>
<comment type="caution">
    <text evidence="2">The sequence shown here is derived from an EMBL/GenBank/DDBJ whole genome shotgun (WGS) entry which is preliminary data.</text>
</comment>
<dbReference type="Gene3D" id="3.90.79.10">
    <property type="entry name" value="Nucleoside Triphosphate Pyrophosphohydrolase"/>
    <property type="match status" value="1"/>
</dbReference>
<feature type="domain" description="Nudix hydrolase" evidence="1">
    <location>
        <begin position="56"/>
        <end position="207"/>
    </location>
</feature>
<sequence>MPLVAEEQVLVIPTELFHSLGHFQGFSPEVDRYLKPILESGQISYRPRGQMESDPSFKQLIPYCLFRYTDEAGVVRVFSYQRGQSGGEARLKAKRSVGVGGHISTLDHQGDAQAADSAAVYRAGLMRELDEEVSIDAASEESCVGMINDDETDVGRVHLGVVHVFDMESPAVAPREEDIQDASFLPLDEIAKQLDNYETWSQIAVRALVDAR</sequence>
<dbReference type="Proteomes" id="UP000316714">
    <property type="component" value="Unassembled WGS sequence"/>
</dbReference>
<dbReference type="InterPro" id="IPR000086">
    <property type="entry name" value="NUDIX_hydrolase_dom"/>
</dbReference>
<dbReference type="InterPro" id="IPR015797">
    <property type="entry name" value="NUDIX_hydrolase-like_dom_sf"/>
</dbReference>
<name>A0A5C5VH64_9BACT</name>
<protein>
    <recommendedName>
        <fullName evidence="1">Nudix hydrolase domain-containing protein</fullName>
    </recommendedName>
</protein>
<dbReference type="EMBL" id="SIHJ01000001">
    <property type="protein sequence ID" value="TWT37451.1"/>
    <property type="molecule type" value="Genomic_DNA"/>
</dbReference>
<keyword evidence="3" id="KW-1185">Reference proteome</keyword>
<dbReference type="AlphaFoldDB" id="A0A5C5VH64"/>
<evidence type="ECO:0000313" key="3">
    <source>
        <dbReference type="Proteomes" id="UP000316714"/>
    </source>
</evidence>